<dbReference type="InterPro" id="IPR014349">
    <property type="entry name" value="Rieske_Fe-S_prot"/>
</dbReference>
<evidence type="ECO:0000259" key="7">
    <source>
        <dbReference type="PROSITE" id="PS51296"/>
    </source>
</evidence>
<dbReference type="NCBIfam" id="TIGR01409">
    <property type="entry name" value="TAT_signal_seq"/>
    <property type="match status" value="1"/>
</dbReference>
<dbReference type="InterPro" id="IPR006311">
    <property type="entry name" value="TAT_signal"/>
</dbReference>
<evidence type="ECO:0000256" key="5">
    <source>
        <dbReference type="ARBA" id="ARBA00023157"/>
    </source>
</evidence>
<keyword evidence="2" id="KW-0479">Metal-binding</keyword>
<keyword evidence="1" id="KW-0001">2Fe-2S</keyword>
<organism evidence="8 9">
    <name type="scientific">Eoetvoesiella caeni</name>
    <dbReference type="NCBI Taxonomy" id="645616"/>
    <lineage>
        <taxon>Bacteria</taxon>
        <taxon>Pseudomonadati</taxon>
        <taxon>Pseudomonadota</taxon>
        <taxon>Betaproteobacteria</taxon>
        <taxon>Burkholderiales</taxon>
        <taxon>Alcaligenaceae</taxon>
        <taxon>Eoetvoesiella</taxon>
    </lineage>
</organism>
<dbReference type="EMBL" id="QNRQ01000004">
    <property type="protein sequence ID" value="RBP40208.1"/>
    <property type="molecule type" value="Genomic_DNA"/>
</dbReference>
<dbReference type="InterPro" id="IPR014067">
    <property type="entry name" value="AioB/IdrB_ssu"/>
</dbReference>
<keyword evidence="4" id="KW-0411">Iron-sulfur</keyword>
<keyword evidence="3" id="KW-0408">Iron</keyword>
<dbReference type="PROSITE" id="PS51296">
    <property type="entry name" value="RIESKE"/>
    <property type="match status" value="1"/>
</dbReference>
<comment type="caution">
    <text evidence="8">The sequence shown here is derived from an EMBL/GenBank/DDBJ whole genome shotgun (WGS) entry which is preliminary data.</text>
</comment>
<feature type="domain" description="Rieske" evidence="7">
    <location>
        <begin position="63"/>
        <end position="159"/>
    </location>
</feature>
<evidence type="ECO:0000313" key="9">
    <source>
        <dbReference type="Proteomes" id="UP000253628"/>
    </source>
</evidence>
<dbReference type="Gene3D" id="2.102.10.10">
    <property type="entry name" value="Rieske [2Fe-2S] iron-sulphur domain"/>
    <property type="match status" value="1"/>
</dbReference>
<dbReference type="AlphaFoldDB" id="A0A366HCS1"/>
<evidence type="ECO:0000313" key="8">
    <source>
        <dbReference type="EMBL" id="RBP40208.1"/>
    </source>
</evidence>
<reference evidence="8 9" key="1">
    <citation type="submission" date="2018-06" db="EMBL/GenBank/DDBJ databases">
        <title>Genomic Encyclopedia of Type Strains, Phase IV (KMG-IV): sequencing the most valuable type-strain genomes for metagenomic binning, comparative biology and taxonomic classification.</title>
        <authorList>
            <person name="Goeker M."/>
        </authorList>
    </citation>
    <scope>NUCLEOTIDE SEQUENCE [LARGE SCALE GENOMIC DNA]</scope>
    <source>
        <strain evidence="8 9">DSM 25520</strain>
    </source>
</reference>
<dbReference type="SUPFAM" id="SSF50022">
    <property type="entry name" value="ISP domain"/>
    <property type="match status" value="1"/>
</dbReference>
<protein>
    <submittedName>
        <fullName evidence="8">Arsenite oxidase small subunit</fullName>
    </submittedName>
</protein>
<evidence type="ECO:0000256" key="3">
    <source>
        <dbReference type="ARBA" id="ARBA00023004"/>
    </source>
</evidence>
<dbReference type="InterPro" id="IPR019546">
    <property type="entry name" value="TAT_signal_bac_arc"/>
</dbReference>
<keyword evidence="5" id="KW-1015">Disulfide bond</keyword>
<dbReference type="NCBIfam" id="TIGR02694">
    <property type="entry name" value="arsenite_ox_S"/>
    <property type="match status" value="1"/>
</dbReference>
<dbReference type="PROSITE" id="PS51318">
    <property type="entry name" value="TAT"/>
    <property type="match status" value="1"/>
</dbReference>
<gene>
    <name evidence="8" type="ORF">DFR37_104307</name>
</gene>
<keyword evidence="9" id="KW-1185">Reference proteome</keyword>
<dbReference type="Pfam" id="PF00355">
    <property type="entry name" value="Rieske"/>
    <property type="match status" value="1"/>
</dbReference>
<dbReference type="PRINTS" id="PR00162">
    <property type="entry name" value="RIESKE"/>
</dbReference>
<name>A0A366HCS1_9BURK</name>
<dbReference type="PANTHER" id="PTHR10134">
    <property type="entry name" value="CYTOCHROME B-C1 COMPLEX SUBUNIT RIESKE, MITOCHONDRIAL"/>
    <property type="match status" value="1"/>
</dbReference>
<dbReference type="GO" id="GO:0051537">
    <property type="term" value="F:2 iron, 2 sulfur cluster binding"/>
    <property type="evidence" value="ECO:0007669"/>
    <property type="project" value="UniProtKB-KW"/>
</dbReference>
<evidence type="ECO:0000256" key="4">
    <source>
        <dbReference type="ARBA" id="ARBA00023014"/>
    </source>
</evidence>
<evidence type="ECO:0000256" key="2">
    <source>
        <dbReference type="ARBA" id="ARBA00022723"/>
    </source>
</evidence>
<dbReference type="GO" id="GO:0016020">
    <property type="term" value="C:membrane"/>
    <property type="evidence" value="ECO:0007669"/>
    <property type="project" value="InterPro"/>
</dbReference>
<evidence type="ECO:0000256" key="6">
    <source>
        <dbReference type="ARBA" id="ARBA00034078"/>
    </source>
</evidence>
<sequence length="176" mass="18513">MSDSTTINRRGFLKLSGGSGVAAAATLVPFTSANAQASPADPSKTTLDYPSKAVTAAQKLTVEAPLSFSYPDERSPCTAIKLGSPVPGGVGPDRDIVAYSTLCTHMGCPTIYDNNTKTFKCPCHFSEFDAEKAGQMICGQATENLPRVLLRYDEATDTVSAVGVDGLIYGRQANII</sequence>
<dbReference type="InterPro" id="IPR036922">
    <property type="entry name" value="Rieske_2Fe-2S_sf"/>
</dbReference>
<dbReference type="OrthoDB" id="9767869at2"/>
<dbReference type="GO" id="GO:0046872">
    <property type="term" value="F:metal ion binding"/>
    <property type="evidence" value="ECO:0007669"/>
    <property type="project" value="UniProtKB-KW"/>
</dbReference>
<dbReference type="RefSeq" id="WP_113933158.1">
    <property type="nucleotide sequence ID" value="NZ_JACCEU010000005.1"/>
</dbReference>
<evidence type="ECO:0000256" key="1">
    <source>
        <dbReference type="ARBA" id="ARBA00022714"/>
    </source>
</evidence>
<comment type="cofactor">
    <cofactor evidence="6">
        <name>[2Fe-2S] cluster</name>
        <dbReference type="ChEBI" id="CHEBI:190135"/>
    </cofactor>
</comment>
<dbReference type="InterPro" id="IPR017941">
    <property type="entry name" value="Rieske_2Fe-2S"/>
</dbReference>
<dbReference type="CDD" id="cd03476">
    <property type="entry name" value="Rieske_ArOX_small"/>
    <property type="match status" value="1"/>
</dbReference>
<proteinExistence type="predicted"/>
<dbReference type="InterPro" id="IPR005805">
    <property type="entry name" value="Rieske_Fe-S_prot_C"/>
</dbReference>
<dbReference type="Proteomes" id="UP000253628">
    <property type="component" value="Unassembled WGS sequence"/>
</dbReference>
<accession>A0A366HCS1</accession>